<dbReference type="AlphaFoldDB" id="A0A8S1PVF1"/>
<evidence type="ECO:0000256" key="1">
    <source>
        <dbReference type="ARBA" id="ARBA00005208"/>
    </source>
</evidence>
<evidence type="ECO:0000256" key="3">
    <source>
        <dbReference type="ARBA" id="ARBA00012457"/>
    </source>
</evidence>
<dbReference type="PANTHER" id="PTHR11952">
    <property type="entry name" value="UDP- GLUCOSE PYROPHOSPHORYLASE"/>
    <property type="match status" value="1"/>
</dbReference>
<comment type="caution">
    <text evidence="8">The sequence shown here is derived from an EMBL/GenBank/DDBJ whole genome shotgun (WGS) entry which is preliminary data.</text>
</comment>
<name>A0A8S1PVF1_9CILI</name>
<dbReference type="OrthoDB" id="532420at2759"/>
<evidence type="ECO:0000256" key="4">
    <source>
        <dbReference type="ARBA" id="ARBA00022679"/>
    </source>
</evidence>
<keyword evidence="5" id="KW-0548">Nucleotidyltransferase</keyword>
<dbReference type="InterPro" id="IPR039741">
    <property type="entry name" value="UDP-sugar_pyrophosphorylase"/>
</dbReference>
<dbReference type="CDD" id="cd04193">
    <property type="entry name" value="UDPGlcNAc_PPase"/>
    <property type="match status" value="1"/>
</dbReference>
<proteinExistence type="inferred from homology"/>
<comment type="similarity">
    <text evidence="2">Belongs to the UDPGP type 1 family.</text>
</comment>
<keyword evidence="9" id="KW-1185">Reference proteome</keyword>
<dbReference type="GO" id="GO:0003977">
    <property type="term" value="F:UDP-N-acetylglucosamine diphosphorylase activity"/>
    <property type="evidence" value="ECO:0007669"/>
    <property type="project" value="UniProtKB-EC"/>
</dbReference>
<evidence type="ECO:0000256" key="5">
    <source>
        <dbReference type="ARBA" id="ARBA00022695"/>
    </source>
</evidence>
<accession>A0A8S1PVF1</accession>
<comment type="catalytic activity">
    <reaction evidence="6">
        <text>N-acetyl-alpha-D-glucosamine 1-phosphate + UTP + H(+) = UDP-N-acetyl-alpha-D-glucosamine + diphosphate</text>
        <dbReference type="Rhea" id="RHEA:13509"/>
        <dbReference type="ChEBI" id="CHEBI:15378"/>
        <dbReference type="ChEBI" id="CHEBI:33019"/>
        <dbReference type="ChEBI" id="CHEBI:46398"/>
        <dbReference type="ChEBI" id="CHEBI:57705"/>
        <dbReference type="ChEBI" id="CHEBI:57776"/>
        <dbReference type="EC" id="2.7.7.23"/>
    </reaction>
</comment>
<protein>
    <recommendedName>
        <fullName evidence="3">UDP-N-acetylglucosamine diphosphorylase</fullName>
        <ecNumber evidence="3">2.7.7.23</ecNumber>
    </recommendedName>
</protein>
<dbReference type="InterPro" id="IPR002618">
    <property type="entry name" value="UDPGP_fam"/>
</dbReference>
<dbReference type="EMBL" id="CAJJDN010000088">
    <property type="protein sequence ID" value="CAD8107235.1"/>
    <property type="molecule type" value="Genomic_DNA"/>
</dbReference>
<dbReference type="Proteomes" id="UP000692954">
    <property type="component" value="Unassembled WGS sequence"/>
</dbReference>
<keyword evidence="4" id="KW-0808">Transferase</keyword>
<dbReference type="PANTHER" id="PTHR11952:SF2">
    <property type="entry name" value="LD24639P"/>
    <property type="match status" value="1"/>
</dbReference>
<comment type="pathway">
    <text evidence="1">Nucleotide-sugar biosynthesis; UDP-N-acetyl-alpha-D-glucosamine biosynthesis; UDP-N-acetyl-alpha-D-glucosamine from N-acetyl-alpha-D-glucosamine 1-phosphate: step 1/1.</text>
</comment>
<evidence type="ECO:0000256" key="6">
    <source>
        <dbReference type="ARBA" id="ARBA00048493"/>
    </source>
</evidence>
<evidence type="ECO:0000256" key="2">
    <source>
        <dbReference type="ARBA" id="ARBA00010401"/>
    </source>
</evidence>
<evidence type="ECO:0000313" key="8">
    <source>
        <dbReference type="EMBL" id="CAD8107235.1"/>
    </source>
</evidence>
<evidence type="ECO:0000256" key="7">
    <source>
        <dbReference type="SAM" id="MobiDB-lite"/>
    </source>
</evidence>
<evidence type="ECO:0000313" key="9">
    <source>
        <dbReference type="Proteomes" id="UP000692954"/>
    </source>
</evidence>
<feature type="region of interest" description="Disordered" evidence="7">
    <location>
        <begin position="483"/>
        <end position="524"/>
    </location>
</feature>
<dbReference type="EC" id="2.7.7.23" evidence="3"/>
<dbReference type="GO" id="GO:0006048">
    <property type="term" value="P:UDP-N-acetylglucosamine biosynthetic process"/>
    <property type="evidence" value="ECO:0007669"/>
    <property type="project" value="TreeGrafter"/>
</dbReference>
<organism evidence="8 9">
    <name type="scientific">Paramecium sonneborni</name>
    <dbReference type="NCBI Taxonomy" id="65129"/>
    <lineage>
        <taxon>Eukaryota</taxon>
        <taxon>Sar</taxon>
        <taxon>Alveolata</taxon>
        <taxon>Ciliophora</taxon>
        <taxon>Intramacronucleata</taxon>
        <taxon>Oligohymenophorea</taxon>
        <taxon>Peniculida</taxon>
        <taxon>Parameciidae</taxon>
        <taxon>Paramecium</taxon>
    </lineage>
</organism>
<sequence length="690" mass="79603">MRKKVSTLQDYQECKQQNLLNYLSILEEKEQEKLMEKLESINIRNLIDVYNHYQEKSNQNRELKPIQNVLRVESTPKETLQQYQKLGERLISEGKVCVAMMAGGQGTRLGFNKAKGMYDIGLPSHKTLFQIFCERILSLQNMIQQKIGQCLPIQFFVMTSDVNHEETTQFFIDNNYFNLQSDQITFFQQDSLPILSINGEIMLSDSTSILEGPDGNGGIFSSLYNQGYLDYMKCLGIKYIHICPVDNALCKLCDPIWIGYQEENNLTICSKFVKKAYAEEKVGIHALINDKPCVIEYSEMTQEDLHKKNSQGQLLYDAGGIAQTICTVEFAHKIIEDPQTSSLLAANYHVAQKKYDYYDLNQRQIIKSQQNNAFKFELFYFDCFPLCTKEEFGLIEVKREDEFAPVKNAPGEKSDTPETAKKLYLDRDLKWIKNYGFQFIQQVEISAKITYFGEGLENILPKYQGNKQNPLIITNDRLSAQKTPQLVKQPQPKQQPLQQPQQQQPQQQQLKKQPQKQQQKGGVQNQQIYPQVVYNSLINSAHPSILQPNYYPYQSTPQNSKNILVQENPIHQTQIFNPRLSMQHQTTSQQQLKQIKTSAFPTPTISTVTTPKLITPQTRYQPIMYSQNLPNCKQSIIQPVQINQSLSPQRVTSYFQSRAVTVQRPTMFTQQRPLILSAQIYIPITQTIKK</sequence>
<dbReference type="Pfam" id="PF01704">
    <property type="entry name" value="UDPGP"/>
    <property type="match status" value="1"/>
</dbReference>
<gene>
    <name evidence="8" type="ORF">PSON_ATCC_30995.1.T0880186</name>
</gene>
<reference evidence="8" key="1">
    <citation type="submission" date="2021-01" db="EMBL/GenBank/DDBJ databases">
        <authorList>
            <consortium name="Genoscope - CEA"/>
            <person name="William W."/>
        </authorList>
    </citation>
    <scope>NUCLEOTIDE SEQUENCE</scope>
</reference>